<evidence type="ECO:0000256" key="3">
    <source>
        <dbReference type="SAM" id="Phobius"/>
    </source>
</evidence>
<dbReference type="EMBL" id="KZ270171">
    <property type="protein sequence ID" value="OZC06219.1"/>
    <property type="molecule type" value="Genomic_DNA"/>
</dbReference>
<dbReference type="Gene3D" id="3.20.20.80">
    <property type="entry name" value="Glycosidases"/>
    <property type="match status" value="2"/>
</dbReference>
<keyword evidence="3" id="KW-1133">Transmembrane helix</keyword>
<evidence type="ECO:0000256" key="1">
    <source>
        <dbReference type="ARBA" id="ARBA00001657"/>
    </source>
</evidence>
<protein>
    <recommendedName>
        <fullName evidence="2">alpha-glucosidase</fullName>
        <ecNumber evidence="2">3.2.1.20</ecNumber>
    </recommendedName>
</protein>
<accession>A0A238BL86</accession>
<dbReference type="AlphaFoldDB" id="A0A238BL86"/>
<dbReference type="GO" id="GO:0004558">
    <property type="term" value="F:alpha-1,4-glucosidase activity"/>
    <property type="evidence" value="ECO:0007669"/>
    <property type="project" value="UniProtKB-EC"/>
</dbReference>
<dbReference type="SMART" id="SM00642">
    <property type="entry name" value="Aamy"/>
    <property type="match status" value="1"/>
</dbReference>
<dbReference type="InterPro" id="IPR006047">
    <property type="entry name" value="GH13_cat_dom"/>
</dbReference>
<evidence type="ECO:0000259" key="4">
    <source>
        <dbReference type="SMART" id="SM00642"/>
    </source>
</evidence>
<evidence type="ECO:0000256" key="2">
    <source>
        <dbReference type="ARBA" id="ARBA00012741"/>
    </source>
</evidence>
<name>A0A238BL86_9BILA</name>
<feature type="domain" description="Glycosyl hydrolase family 13 catalytic" evidence="4">
    <location>
        <begin position="136"/>
        <end position="509"/>
    </location>
</feature>
<sequence>MEDNLLPGPQGKIPKMYEVDKERHTESYVTAVRGHYNKNIKEIPVDDTKDAYQLRAFSPLLKDETTEPTEKFSYTIAELERYKNDPFWKTMRWLLFVLFWLLWILMFLVAILIVILSPSCIPKTVPNWWQNAVAYQIWTPSFQDSDGNGVGDFIGVTSRLENLRRLGVQVIWLNPFLLSDDFNDAIQDHLTVDSKLGTNDDAYELIDAIHDKEMKVVVNLPVSTTSKNHDWYRRSSQASLEENANFSDYYHWRKAEKDSPFMSRHKNISYMHYENRSDWPILNWQSGFVHQDMFNIISYWIDKDIDGFYLSGIEYLARIKSGTVADWSRIGDILRDIRNHVDTHVEKNSSNNNTKHIVLFAARDNANEDEKKELILSGLDSVISYELGSIGKDNKICHLTEGNVAGCIHEILTELVQFHAANNISAFWEFGNPQLSRIASRVKSQQQAELLTMLQLFLPGTNSIYYGDEIGMVDLPIKKLVPVQRGAMQWDDSVNAGFSSAESSAIPVHPNFTNNNWARQYGSERSHLKTFQRIARLRKIDETLIAGGIIIGQLINSSFTVIRYPNNGNTSTGDIYLGAFNFGKGDTTLPIRESNIMENKELHQAMIIASSSNTEQYYYRQVIDLKNDTVTVSPEQGVIFKFIF</sequence>
<comment type="catalytic activity">
    <reaction evidence="1">
        <text>Hydrolysis of terminal, non-reducing (1-&gt;4)-linked alpha-D-glucose residues with release of alpha-D-glucose.</text>
        <dbReference type="EC" id="3.2.1.20"/>
    </reaction>
</comment>
<proteinExistence type="predicted"/>
<gene>
    <name evidence="5" type="ORF">X798_06795</name>
</gene>
<keyword evidence="3" id="KW-0472">Membrane</keyword>
<feature type="transmembrane region" description="Helical" evidence="3">
    <location>
        <begin position="93"/>
        <end position="116"/>
    </location>
</feature>
<dbReference type="Pfam" id="PF00128">
    <property type="entry name" value="Alpha-amylase"/>
    <property type="match status" value="1"/>
</dbReference>
<organism evidence="5 6">
    <name type="scientific">Onchocerca flexuosa</name>
    <dbReference type="NCBI Taxonomy" id="387005"/>
    <lineage>
        <taxon>Eukaryota</taxon>
        <taxon>Metazoa</taxon>
        <taxon>Ecdysozoa</taxon>
        <taxon>Nematoda</taxon>
        <taxon>Chromadorea</taxon>
        <taxon>Rhabditida</taxon>
        <taxon>Spirurina</taxon>
        <taxon>Spiruromorpha</taxon>
        <taxon>Filarioidea</taxon>
        <taxon>Onchocercidae</taxon>
        <taxon>Onchocerca</taxon>
    </lineage>
</organism>
<dbReference type="InterPro" id="IPR031984">
    <property type="entry name" value="SLC3A2_N"/>
</dbReference>
<reference evidence="5 6" key="1">
    <citation type="submission" date="2015-12" db="EMBL/GenBank/DDBJ databases">
        <title>Draft genome of the nematode, Onchocerca flexuosa.</title>
        <authorList>
            <person name="Mitreva M."/>
        </authorList>
    </citation>
    <scope>NUCLEOTIDE SEQUENCE [LARGE SCALE GENOMIC DNA]</scope>
    <source>
        <strain evidence="5">Red Deer</strain>
    </source>
</reference>
<keyword evidence="3" id="KW-0812">Transmembrane</keyword>
<dbReference type="InterPro" id="IPR017853">
    <property type="entry name" value="GH"/>
</dbReference>
<dbReference type="SUPFAM" id="SSF51445">
    <property type="entry name" value="(Trans)glycosidases"/>
    <property type="match status" value="1"/>
</dbReference>
<evidence type="ECO:0000313" key="5">
    <source>
        <dbReference type="EMBL" id="OZC06219.1"/>
    </source>
</evidence>
<dbReference type="Proteomes" id="UP000242913">
    <property type="component" value="Unassembled WGS sequence"/>
</dbReference>
<dbReference type="PANTHER" id="PTHR10357">
    <property type="entry name" value="ALPHA-AMYLASE FAMILY MEMBER"/>
    <property type="match status" value="1"/>
</dbReference>
<dbReference type="GO" id="GO:0005975">
    <property type="term" value="P:carbohydrate metabolic process"/>
    <property type="evidence" value="ECO:0007669"/>
    <property type="project" value="InterPro"/>
</dbReference>
<dbReference type="Gene3D" id="3.90.400.10">
    <property type="entry name" value="Oligo-1,6-glucosidase, Domain 2"/>
    <property type="match status" value="1"/>
</dbReference>
<evidence type="ECO:0000313" key="6">
    <source>
        <dbReference type="Proteomes" id="UP000242913"/>
    </source>
</evidence>
<dbReference type="EC" id="3.2.1.20" evidence="2"/>
<dbReference type="Pfam" id="PF16028">
    <property type="entry name" value="SLC3A2_N"/>
    <property type="match status" value="1"/>
</dbReference>
<dbReference type="OrthoDB" id="1740265at2759"/>
<keyword evidence="6" id="KW-1185">Reference proteome</keyword>
<dbReference type="InterPro" id="IPR045857">
    <property type="entry name" value="O16G_dom_2"/>
</dbReference>
<dbReference type="PANTHER" id="PTHR10357:SF230">
    <property type="entry name" value="GLYCOSYL HYDROLASE FAMILY 13 CATALYTIC DOMAIN-CONTAINING PROTEIN"/>
    <property type="match status" value="1"/>
</dbReference>